<organism evidence="1 2">
    <name type="scientific">Streptomyces ardesiacus</name>
    <dbReference type="NCBI Taxonomy" id="285564"/>
    <lineage>
        <taxon>Bacteria</taxon>
        <taxon>Bacillati</taxon>
        <taxon>Actinomycetota</taxon>
        <taxon>Actinomycetes</taxon>
        <taxon>Kitasatosporales</taxon>
        <taxon>Streptomycetaceae</taxon>
        <taxon>Streptomyces</taxon>
    </lineage>
</organism>
<keyword evidence="2" id="KW-1185">Reference proteome</keyword>
<evidence type="ECO:0000313" key="2">
    <source>
        <dbReference type="Proteomes" id="UP001617907"/>
    </source>
</evidence>
<sequence length="197" mass="21429">MNTRRCEQCGEHLRARHSHRARFCSTRCRMASHRAAKANPVPAELRTRDRWVRYSAAKVPLTTAGKAASSTDPRTWATYDEASSSSVGVGLGFVLNGDGVVCIDLDHAFAPDGSLKPWAEDIVSAAGATYTEVSASGEGLHVFGYADVRQGRRIRREGGYAVEVYGTGRFIAMTNRPFRGAPSTLADINDLVRRLTA</sequence>
<dbReference type="EMBL" id="JBIVPC010000017">
    <property type="protein sequence ID" value="MFJ6040234.1"/>
    <property type="molecule type" value="Genomic_DNA"/>
</dbReference>
<dbReference type="RefSeq" id="WP_350891370.1">
    <property type="nucleotide sequence ID" value="NZ_JBEOTR010000017.1"/>
</dbReference>
<reference evidence="1 2" key="1">
    <citation type="submission" date="2024-10" db="EMBL/GenBank/DDBJ databases">
        <title>The Natural Products Discovery Center: Release of the First 8490 Sequenced Strains for Exploring Actinobacteria Biosynthetic Diversity.</title>
        <authorList>
            <person name="Kalkreuter E."/>
            <person name="Kautsar S.A."/>
            <person name="Yang D."/>
            <person name="Bader C.D."/>
            <person name="Teijaro C.N."/>
            <person name="Fluegel L."/>
            <person name="Davis C.M."/>
            <person name="Simpson J.R."/>
            <person name="Lauterbach L."/>
            <person name="Steele A.D."/>
            <person name="Gui C."/>
            <person name="Meng S."/>
            <person name="Li G."/>
            <person name="Viehrig K."/>
            <person name="Ye F."/>
            <person name="Su P."/>
            <person name="Kiefer A.F."/>
            <person name="Nichols A."/>
            <person name="Cepeda A.J."/>
            <person name="Yan W."/>
            <person name="Fan B."/>
            <person name="Jiang Y."/>
            <person name="Adhikari A."/>
            <person name="Zheng C.-J."/>
            <person name="Schuster L."/>
            <person name="Cowan T.M."/>
            <person name="Smanski M.J."/>
            <person name="Chevrette M.G."/>
            <person name="De Carvalho L.P.S."/>
            <person name="Shen B."/>
        </authorList>
    </citation>
    <scope>NUCLEOTIDE SEQUENCE [LARGE SCALE GENOMIC DNA]</scope>
    <source>
        <strain evidence="1 2">NPDC093086</strain>
    </source>
</reference>
<proteinExistence type="predicted"/>
<protein>
    <submittedName>
        <fullName evidence="1">DNA primase</fullName>
    </submittedName>
</protein>
<accession>A0ABW8HIQ3</accession>
<evidence type="ECO:0000313" key="1">
    <source>
        <dbReference type="EMBL" id="MFJ6040234.1"/>
    </source>
</evidence>
<dbReference type="Proteomes" id="UP001617907">
    <property type="component" value="Unassembled WGS sequence"/>
</dbReference>
<gene>
    <name evidence="1" type="ORF">ACIQFM_28715</name>
</gene>
<comment type="caution">
    <text evidence="1">The sequence shown here is derived from an EMBL/GenBank/DDBJ whole genome shotgun (WGS) entry which is preliminary data.</text>
</comment>
<name>A0ABW8HIQ3_9ACTN</name>